<dbReference type="GO" id="GO:0004789">
    <property type="term" value="F:thiamine-phosphate diphosphorylase activity"/>
    <property type="evidence" value="ECO:0007669"/>
    <property type="project" value="TreeGrafter"/>
</dbReference>
<accession>A6DTH0</accession>
<dbReference type="InterPro" id="IPR036206">
    <property type="entry name" value="ThiamineP_synth_sf"/>
</dbReference>
<evidence type="ECO:0000259" key="3">
    <source>
        <dbReference type="Pfam" id="PF02581"/>
    </source>
</evidence>
<dbReference type="GO" id="GO:0005737">
    <property type="term" value="C:cytoplasm"/>
    <property type="evidence" value="ECO:0007669"/>
    <property type="project" value="TreeGrafter"/>
</dbReference>
<evidence type="ECO:0000256" key="2">
    <source>
        <dbReference type="ARBA" id="ARBA00022977"/>
    </source>
</evidence>
<dbReference type="PANTHER" id="PTHR20857">
    <property type="entry name" value="THIAMINE-PHOSPHATE PYROPHOSPHORYLASE"/>
    <property type="match status" value="1"/>
</dbReference>
<dbReference type="OrthoDB" id="9810880at2"/>
<comment type="caution">
    <text evidence="4">The sequence shown here is derived from an EMBL/GenBank/DDBJ whole genome shotgun (WGS) entry which is preliminary data.</text>
</comment>
<dbReference type="RefSeq" id="WP_007281119.1">
    <property type="nucleotide sequence ID" value="NZ_ABCK01000037.1"/>
</dbReference>
<dbReference type="GO" id="GO:0009228">
    <property type="term" value="P:thiamine biosynthetic process"/>
    <property type="evidence" value="ECO:0007669"/>
    <property type="project" value="UniProtKB-KW"/>
</dbReference>
<dbReference type="Proteomes" id="UP000004947">
    <property type="component" value="Unassembled WGS sequence"/>
</dbReference>
<dbReference type="Pfam" id="PF02581">
    <property type="entry name" value="TMP-TENI"/>
    <property type="match status" value="1"/>
</dbReference>
<evidence type="ECO:0000256" key="1">
    <source>
        <dbReference type="ARBA" id="ARBA00004948"/>
    </source>
</evidence>
<dbReference type="CDD" id="cd00564">
    <property type="entry name" value="TMP_TenI"/>
    <property type="match status" value="1"/>
</dbReference>
<dbReference type="AlphaFoldDB" id="A6DTH0"/>
<keyword evidence="5" id="KW-1185">Reference proteome</keyword>
<keyword evidence="2" id="KW-0784">Thiamine biosynthesis</keyword>
<dbReference type="STRING" id="313628.LNTAR_10056"/>
<gene>
    <name evidence="4" type="ORF">LNTAR_10056</name>
</gene>
<reference evidence="4 5" key="1">
    <citation type="journal article" date="2010" name="J. Bacteriol.">
        <title>Genome sequence of Lentisphaera araneosa HTCC2155T, the type species of the order Lentisphaerales in the phylum Lentisphaerae.</title>
        <authorList>
            <person name="Thrash J.C."/>
            <person name="Cho J.C."/>
            <person name="Vergin K.L."/>
            <person name="Morris R.M."/>
            <person name="Giovannoni S.J."/>
        </authorList>
    </citation>
    <scope>NUCLEOTIDE SEQUENCE [LARGE SCALE GENOMIC DNA]</scope>
    <source>
        <strain evidence="4 5">HTCC2155</strain>
    </source>
</reference>
<dbReference type="EMBL" id="ABCK01000037">
    <property type="protein sequence ID" value="EDM25074.1"/>
    <property type="molecule type" value="Genomic_DNA"/>
</dbReference>
<dbReference type="InterPro" id="IPR022998">
    <property type="entry name" value="ThiamineP_synth_TenI"/>
</dbReference>
<name>A6DTH0_9BACT</name>
<dbReference type="InterPro" id="IPR013785">
    <property type="entry name" value="Aldolase_TIM"/>
</dbReference>
<evidence type="ECO:0000313" key="4">
    <source>
        <dbReference type="EMBL" id="EDM25074.1"/>
    </source>
</evidence>
<sequence length="211" mass="23476">MNQALLEAVEPYWIYDYDVAQSLDPKASLLKSLAQDLKLIQIRVKSLVDLELKKQVKKYYDLIKEANPACHVIMNDYVDLCAEFAMEGVHLGQSDDSVIEARKNLGEKAIIGLTVRSLEEAQEAQGLLAQGIVDYVGVGTVFQTTTKQGLKAKGPEFIEEVFKLIPAEKVYPIGGINKENLSELKKIDVKHVALCSELYKNPDVKVYCGVC</sequence>
<dbReference type="eggNOG" id="COG0352">
    <property type="taxonomic scope" value="Bacteria"/>
</dbReference>
<dbReference type="PANTHER" id="PTHR20857:SF15">
    <property type="entry name" value="THIAMINE-PHOSPHATE SYNTHASE"/>
    <property type="match status" value="1"/>
</dbReference>
<dbReference type="SUPFAM" id="SSF51391">
    <property type="entry name" value="Thiamin phosphate synthase"/>
    <property type="match status" value="1"/>
</dbReference>
<feature type="domain" description="Thiamine phosphate synthase/TenI" evidence="3">
    <location>
        <begin position="27"/>
        <end position="197"/>
    </location>
</feature>
<protein>
    <submittedName>
        <fullName evidence="4">Thiamin-phosphate pyrophosphorylase</fullName>
    </submittedName>
</protein>
<dbReference type="Gene3D" id="3.20.20.70">
    <property type="entry name" value="Aldolase class I"/>
    <property type="match status" value="1"/>
</dbReference>
<comment type="pathway">
    <text evidence="1">Cofactor biosynthesis; thiamine diphosphate biosynthesis.</text>
</comment>
<proteinExistence type="predicted"/>
<organism evidence="4 5">
    <name type="scientific">Lentisphaera araneosa HTCC2155</name>
    <dbReference type="NCBI Taxonomy" id="313628"/>
    <lineage>
        <taxon>Bacteria</taxon>
        <taxon>Pseudomonadati</taxon>
        <taxon>Lentisphaerota</taxon>
        <taxon>Lentisphaeria</taxon>
        <taxon>Lentisphaerales</taxon>
        <taxon>Lentisphaeraceae</taxon>
        <taxon>Lentisphaera</taxon>
    </lineage>
</organism>
<evidence type="ECO:0000313" key="5">
    <source>
        <dbReference type="Proteomes" id="UP000004947"/>
    </source>
</evidence>